<dbReference type="AlphaFoldDB" id="A0A5B9VZK4"/>
<evidence type="ECO:0000259" key="2">
    <source>
        <dbReference type="Pfam" id="PF01261"/>
    </source>
</evidence>
<organism evidence="3 4">
    <name type="scientific">Aquisphaera giovannonii</name>
    <dbReference type="NCBI Taxonomy" id="406548"/>
    <lineage>
        <taxon>Bacteria</taxon>
        <taxon>Pseudomonadati</taxon>
        <taxon>Planctomycetota</taxon>
        <taxon>Planctomycetia</taxon>
        <taxon>Isosphaerales</taxon>
        <taxon>Isosphaeraceae</taxon>
        <taxon>Aquisphaera</taxon>
    </lineage>
</organism>
<dbReference type="Pfam" id="PF01261">
    <property type="entry name" value="AP_endonuc_2"/>
    <property type="match status" value="1"/>
</dbReference>
<dbReference type="PROSITE" id="PS51318">
    <property type="entry name" value="TAT"/>
    <property type="match status" value="1"/>
</dbReference>
<dbReference type="Proteomes" id="UP000324233">
    <property type="component" value="Chromosome"/>
</dbReference>
<dbReference type="EC" id="5.3.1.-" evidence="3"/>
<dbReference type="Gene3D" id="3.20.20.150">
    <property type="entry name" value="Divalent-metal-dependent TIM barrel enzymes"/>
    <property type="match status" value="1"/>
</dbReference>
<dbReference type="PANTHER" id="PTHR43489">
    <property type="entry name" value="ISOMERASE"/>
    <property type="match status" value="1"/>
</dbReference>
<dbReference type="RefSeq" id="WP_210420467.1">
    <property type="nucleotide sequence ID" value="NZ_CP042997.1"/>
</dbReference>
<sequence>MDRIDRRTFVTAAGGLLAGAGLAGASPAKEAGQAQAAQPPPAAAPARWKRAYMLGHVTKGPVLPTFQLLKEAGFEGVELISPNQLDMKEVLAAKEKTGLVIHGVSGGRHWQEPLSDPDALVVERGLLAIKQEIADCKAYGGTTVLVVPAVVNKKVSYREAYARSQEQIRKLIPVAEAAGVKLAIEEVWNKFLLSPPEFARYIDEFDSPVVGAYFDVGNVVEYGFPEEWIRELGKRILKIHVKEYGKSKRFDYRLGEGEIDWPAVRKALVDVGYDGWITAEVGFGDLAAMKDVVRRMNEVLQMA</sequence>
<feature type="domain" description="Xylose isomerase-like TIM barrel" evidence="2">
    <location>
        <begin position="66"/>
        <end position="282"/>
    </location>
</feature>
<dbReference type="InterPro" id="IPR006311">
    <property type="entry name" value="TAT_signal"/>
</dbReference>
<dbReference type="GO" id="GO:0016853">
    <property type="term" value="F:isomerase activity"/>
    <property type="evidence" value="ECO:0007669"/>
    <property type="project" value="UniProtKB-KW"/>
</dbReference>
<name>A0A5B9VZK4_9BACT</name>
<dbReference type="InterPro" id="IPR050417">
    <property type="entry name" value="Sugar_Epim/Isomerase"/>
</dbReference>
<dbReference type="SUPFAM" id="SSF51658">
    <property type="entry name" value="Xylose isomerase-like"/>
    <property type="match status" value="1"/>
</dbReference>
<proteinExistence type="predicted"/>
<evidence type="ECO:0000313" key="3">
    <source>
        <dbReference type="EMBL" id="QEH33374.1"/>
    </source>
</evidence>
<dbReference type="EMBL" id="CP042997">
    <property type="protein sequence ID" value="QEH33374.1"/>
    <property type="molecule type" value="Genomic_DNA"/>
</dbReference>
<dbReference type="PANTHER" id="PTHR43489:SF7">
    <property type="entry name" value="3-DEHYDRO-D-GULOSIDE 4-EPIMERASE-RELATED"/>
    <property type="match status" value="1"/>
</dbReference>
<dbReference type="KEGG" id="agv:OJF2_18750"/>
<dbReference type="InterPro" id="IPR013022">
    <property type="entry name" value="Xyl_isomerase-like_TIM-brl"/>
</dbReference>
<evidence type="ECO:0000313" key="4">
    <source>
        <dbReference type="Proteomes" id="UP000324233"/>
    </source>
</evidence>
<accession>A0A5B9VZK4</accession>
<reference evidence="3 4" key="1">
    <citation type="submission" date="2019-08" db="EMBL/GenBank/DDBJ databases">
        <title>Deep-cultivation of Planctomycetes and their phenomic and genomic characterization uncovers novel biology.</title>
        <authorList>
            <person name="Wiegand S."/>
            <person name="Jogler M."/>
            <person name="Boedeker C."/>
            <person name="Pinto D."/>
            <person name="Vollmers J."/>
            <person name="Rivas-Marin E."/>
            <person name="Kohn T."/>
            <person name="Peeters S.H."/>
            <person name="Heuer A."/>
            <person name="Rast P."/>
            <person name="Oberbeckmann S."/>
            <person name="Bunk B."/>
            <person name="Jeske O."/>
            <person name="Meyerdierks A."/>
            <person name="Storesund J.E."/>
            <person name="Kallscheuer N."/>
            <person name="Luecker S."/>
            <person name="Lage O.M."/>
            <person name="Pohl T."/>
            <person name="Merkel B.J."/>
            <person name="Hornburger P."/>
            <person name="Mueller R.-W."/>
            <person name="Bruemmer F."/>
            <person name="Labrenz M."/>
            <person name="Spormann A.M."/>
            <person name="Op den Camp H."/>
            <person name="Overmann J."/>
            <person name="Amann R."/>
            <person name="Jetten M.S.M."/>
            <person name="Mascher T."/>
            <person name="Medema M.H."/>
            <person name="Devos D.P."/>
            <person name="Kaster A.-K."/>
            <person name="Ovreas L."/>
            <person name="Rohde M."/>
            <person name="Galperin M.Y."/>
            <person name="Jogler C."/>
        </authorList>
    </citation>
    <scope>NUCLEOTIDE SEQUENCE [LARGE SCALE GENOMIC DNA]</scope>
    <source>
        <strain evidence="3 4">OJF2</strain>
    </source>
</reference>
<keyword evidence="4" id="KW-1185">Reference proteome</keyword>
<protein>
    <submittedName>
        <fullName evidence="3">D-tagatose 3-epimerase</fullName>
        <ecNumber evidence="3">5.3.1.-</ecNumber>
    </submittedName>
</protein>
<keyword evidence="1 3" id="KW-0413">Isomerase</keyword>
<gene>
    <name evidence="3" type="ORF">OJF2_18750</name>
</gene>
<dbReference type="InterPro" id="IPR036237">
    <property type="entry name" value="Xyl_isomerase-like_sf"/>
</dbReference>
<evidence type="ECO:0000256" key="1">
    <source>
        <dbReference type="ARBA" id="ARBA00023235"/>
    </source>
</evidence>